<reference evidence="1 2" key="1">
    <citation type="submission" date="2024-02" db="EMBL/GenBank/DDBJ databases">
        <authorList>
            <consortium name="ELIXIR-Norway"/>
            <consortium name="Elixir Norway"/>
        </authorList>
    </citation>
    <scope>NUCLEOTIDE SEQUENCE [LARGE SCALE GENOMIC DNA]</scope>
</reference>
<dbReference type="SUPFAM" id="SSF50630">
    <property type="entry name" value="Acid proteases"/>
    <property type="match status" value="1"/>
</dbReference>
<gene>
    <name evidence="1" type="ORF">CSSPJE1EN1_LOCUS1075</name>
</gene>
<dbReference type="CDD" id="cd00303">
    <property type="entry name" value="retropepsin_like"/>
    <property type="match status" value="1"/>
</dbReference>
<evidence type="ECO:0008006" key="3">
    <source>
        <dbReference type="Google" id="ProtNLM"/>
    </source>
</evidence>
<dbReference type="Pfam" id="PF13975">
    <property type="entry name" value="gag-asp_proteas"/>
    <property type="match status" value="1"/>
</dbReference>
<name>A0ABP0VQB1_9BRYO</name>
<dbReference type="Proteomes" id="UP001497444">
    <property type="component" value="Chromosome 1"/>
</dbReference>
<dbReference type="InterPro" id="IPR021109">
    <property type="entry name" value="Peptidase_aspartic_dom_sf"/>
</dbReference>
<evidence type="ECO:0000313" key="1">
    <source>
        <dbReference type="EMBL" id="CAK9255597.1"/>
    </source>
</evidence>
<keyword evidence="2" id="KW-1185">Reference proteome</keyword>
<evidence type="ECO:0000313" key="2">
    <source>
        <dbReference type="Proteomes" id="UP001497444"/>
    </source>
</evidence>
<proteinExistence type="predicted"/>
<dbReference type="PROSITE" id="PS00141">
    <property type="entry name" value="ASP_PROTEASE"/>
    <property type="match status" value="1"/>
</dbReference>
<dbReference type="EMBL" id="OZ020096">
    <property type="protein sequence ID" value="CAK9255597.1"/>
    <property type="molecule type" value="Genomic_DNA"/>
</dbReference>
<accession>A0ABP0VQB1</accession>
<dbReference type="InterPro" id="IPR001969">
    <property type="entry name" value="Aspartic_peptidase_AS"/>
</dbReference>
<dbReference type="Gene3D" id="2.40.70.10">
    <property type="entry name" value="Acid Proteases"/>
    <property type="match status" value="1"/>
</dbReference>
<organism evidence="1 2">
    <name type="scientific">Sphagnum jensenii</name>
    <dbReference type="NCBI Taxonomy" id="128206"/>
    <lineage>
        <taxon>Eukaryota</taxon>
        <taxon>Viridiplantae</taxon>
        <taxon>Streptophyta</taxon>
        <taxon>Embryophyta</taxon>
        <taxon>Bryophyta</taxon>
        <taxon>Sphagnophytina</taxon>
        <taxon>Sphagnopsida</taxon>
        <taxon>Sphagnales</taxon>
        <taxon>Sphagnaceae</taxon>
        <taxon>Sphagnum</taxon>
    </lineage>
</organism>
<sequence>MDEPAMVETPEKDNLELYPLREYESQVVSQSSGSNVELQTLKLNQFVSNAFDDIKVTDWDNEIQTCQSQRQDADLELGCCCSDDHELKTIEESTTMENGWVPNPLNGCTMESSKDATSFLEFTTPVTWCKNSCSSTSIRKLGLDQLLLSTSQQPKLKMLGSTVYLSQCALLLSDTIVKRCAQMSFRIQKPKLQANQEVDIQERVCRCQCSANANHGHNYDSTTISLSDEEEDHEDLTEDEMSRIQVLSDLYKESGNCENHLNDSSWRNTASTNAIRPDTTNNYTPLNSTTSLLDAEESVAIVCGKVNGVLTTMLLDTGSSISAITESFAQQLHLETWYTDDLLVVTLANTHVERYPERMCMVTLHIGDLEICEELNVLPGQIYNVTLGKNWLKNHMAICDYGLDILRLPKSRPIRMGISAPYNSNIFPSFKDVINHKSKKSTRHHSHANFAASCS</sequence>
<protein>
    <recommendedName>
        <fullName evidence="3">Peptidase A2 domain-containing protein</fullName>
    </recommendedName>
</protein>